<dbReference type="Proteomes" id="UP000298602">
    <property type="component" value="Chromosome"/>
</dbReference>
<dbReference type="EMBL" id="CP040098">
    <property type="protein sequence ID" value="QCQ21715.1"/>
    <property type="molecule type" value="Genomic_DNA"/>
</dbReference>
<dbReference type="CDD" id="cd02803">
    <property type="entry name" value="OYE_like_FMN_family"/>
    <property type="match status" value="1"/>
</dbReference>
<comment type="cofactor">
    <cofactor evidence="1">
        <name>FMN</name>
        <dbReference type="ChEBI" id="CHEBI:58210"/>
    </cofactor>
</comment>
<sequence>MEVQSMLFSPYEMNGLRLKNRIIMAPMYTGYANPDGTVSPLVIDHYRMMAASGVAMVVVENAAVDLTGSGSPFMLRVDDDVYMAGLAQLAKTIREEGALAVLQINHAGRYAFLPERLAPSPVKTGDVTPGAMTVADIRQTVRSFAEAARRVKEAGFDGVEIHGGTGYLLVQFLSPRTNHRDDEYGGALENRMKFPLQVVDAVMAAVGEDYPVGYRFLADEWLPDGLHLEDTIPFARELEKRSPAYLSVMAGTYDSFFTPDYMAKEKEEGFMAHFAKSVKEAVSVPVIAAGRIQRPETAERLLAEGACDLVGLARVLFADPEWPKKAEKTIDEAIRRCEPTCSLCLKRATSGKPVFCSQWPKHVRRAFLDRVGEKKDDSEAYPA</sequence>
<accession>A0A4P8L3Y4</accession>
<dbReference type="GO" id="GO:0046872">
    <property type="term" value="F:metal ion binding"/>
    <property type="evidence" value="ECO:0007669"/>
    <property type="project" value="UniProtKB-KW"/>
</dbReference>
<dbReference type="KEGG" id="dax:FDQ92_05695"/>
<dbReference type="GO" id="GO:0010181">
    <property type="term" value="F:FMN binding"/>
    <property type="evidence" value="ECO:0007669"/>
    <property type="project" value="InterPro"/>
</dbReference>
<dbReference type="GO" id="GO:0016491">
    <property type="term" value="F:oxidoreductase activity"/>
    <property type="evidence" value="ECO:0007669"/>
    <property type="project" value="UniProtKB-KW"/>
</dbReference>
<dbReference type="PANTHER" id="PTHR42917:SF2">
    <property type="entry name" value="2,4-DIENOYL-COA REDUCTASE [(2E)-ENOYL-COA-PRODUCING]"/>
    <property type="match status" value="1"/>
</dbReference>
<dbReference type="PANTHER" id="PTHR42917">
    <property type="entry name" value="2,4-DIENOYL-COA REDUCTASE"/>
    <property type="match status" value="1"/>
</dbReference>
<comment type="cofactor">
    <cofactor evidence="2">
        <name>[4Fe-4S] cluster</name>
        <dbReference type="ChEBI" id="CHEBI:49883"/>
    </cofactor>
</comment>
<gene>
    <name evidence="10" type="ORF">FDQ92_05695</name>
</gene>
<proteinExistence type="predicted"/>
<evidence type="ECO:0000256" key="2">
    <source>
        <dbReference type="ARBA" id="ARBA00001966"/>
    </source>
</evidence>
<name>A0A4P8L3Y4_9BACT</name>
<keyword evidence="3" id="KW-0285">Flavoprotein</keyword>
<organism evidence="10 11">
    <name type="scientific">Desulfoglaeba alkanexedens ALDC</name>
    <dbReference type="NCBI Taxonomy" id="980445"/>
    <lineage>
        <taxon>Bacteria</taxon>
        <taxon>Pseudomonadati</taxon>
        <taxon>Thermodesulfobacteriota</taxon>
        <taxon>Syntrophobacteria</taxon>
        <taxon>Syntrophobacterales</taxon>
        <taxon>Syntrophobacteraceae</taxon>
        <taxon>Desulfoglaeba</taxon>
    </lineage>
</organism>
<dbReference type="AlphaFoldDB" id="A0A4P8L3Y4"/>
<evidence type="ECO:0000313" key="11">
    <source>
        <dbReference type="Proteomes" id="UP000298602"/>
    </source>
</evidence>
<protein>
    <submittedName>
        <fullName evidence="10">NADH:flavin oxidoreductase</fullName>
    </submittedName>
</protein>
<dbReference type="SUPFAM" id="SSF51395">
    <property type="entry name" value="FMN-linked oxidoreductases"/>
    <property type="match status" value="1"/>
</dbReference>
<evidence type="ECO:0000256" key="4">
    <source>
        <dbReference type="ARBA" id="ARBA00022643"/>
    </source>
</evidence>
<feature type="domain" description="NADH:flavin oxidoreductase/NADH oxidase N-terminal" evidence="9">
    <location>
        <begin position="7"/>
        <end position="330"/>
    </location>
</feature>
<reference evidence="10 11" key="1">
    <citation type="submission" date="2019-05" db="EMBL/GenBank/DDBJ databases">
        <title>The Complete Genome Sequence of the n-alkane-degrading Desulfoglaeba alkanexedens ALDC reveals multiple alkylsuccinate synthase gene clusters.</title>
        <authorList>
            <person name="Callaghan A.V."/>
            <person name="Davidova I.A."/>
            <person name="Duncan K.E."/>
            <person name="Morris B."/>
            <person name="McInerney M.J."/>
        </authorList>
    </citation>
    <scope>NUCLEOTIDE SEQUENCE [LARGE SCALE GENOMIC DNA]</scope>
    <source>
        <strain evidence="10 11">ALDC</strain>
    </source>
</reference>
<evidence type="ECO:0000256" key="1">
    <source>
        <dbReference type="ARBA" id="ARBA00001917"/>
    </source>
</evidence>
<reference evidence="10 11" key="2">
    <citation type="submission" date="2019-05" db="EMBL/GenBank/DDBJ databases">
        <authorList>
            <person name="Suflita J.M."/>
            <person name="Marks C.R."/>
        </authorList>
    </citation>
    <scope>NUCLEOTIDE SEQUENCE [LARGE SCALE GENOMIC DNA]</scope>
    <source>
        <strain evidence="10 11">ALDC</strain>
    </source>
</reference>
<dbReference type="RefSeq" id="WP_137423684.1">
    <property type="nucleotide sequence ID" value="NZ_CP040098.1"/>
</dbReference>
<dbReference type="OrthoDB" id="9784632at2"/>
<evidence type="ECO:0000256" key="5">
    <source>
        <dbReference type="ARBA" id="ARBA00022723"/>
    </source>
</evidence>
<evidence type="ECO:0000256" key="3">
    <source>
        <dbReference type="ARBA" id="ARBA00022630"/>
    </source>
</evidence>
<keyword evidence="5" id="KW-0479">Metal-binding</keyword>
<keyword evidence="7" id="KW-0408">Iron</keyword>
<evidence type="ECO:0000313" key="10">
    <source>
        <dbReference type="EMBL" id="QCQ21715.1"/>
    </source>
</evidence>
<dbReference type="GO" id="GO:0051536">
    <property type="term" value="F:iron-sulfur cluster binding"/>
    <property type="evidence" value="ECO:0007669"/>
    <property type="project" value="UniProtKB-KW"/>
</dbReference>
<evidence type="ECO:0000256" key="7">
    <source>
        <dbReference type="ARBA" id="ARBA00023004"/>
    </source>
</evidence>
<dbReference type="Pfam" id="PF00724">
    <property type="entry name" value="Oxidored_FMN"/>
    <property type="match status" value="1"/>
</dbReference>
<keyword evidence="11" id="KW-1185">Reference proteome</keyword>
<evidence type="ECO:0000256" key="8">
    <source>
        <dbReference type="ARBA" id="ARBA00023014"/>
    </source>
</evidence>
<dbReference type="Gene3D" id="3.20.20.70">
    <property type="entry name" value="Aldolase class I"/>
    <property type="match status" value="1"/>
</dbReference>
<keyword evidence="6" id="KW-0560">Oxidoreductase</keyword>
<keyword evidence="4" id="KW-0288">FMN</keyword>
<dbReference type="InterPro" id="IPR051793">
    <property type="entry name" value="NADH:flavin_oxidoreductase"/>
</dbReference>
<dbReference type="InterPro" id="IPR001155">
    <property type="entry name" value="OxRdtase_FMN_N"/>
</dbReference>
<keyword evidence="8" id="KW-0411">Iron-sulfur</keyword>
<evidence type="ECO:0000256" key="6">
    <source>
        <dbReference type="ARBA" id="ARBA00023002"/>
    </source>
</evidence>
<evidence type="ECO:0000259" key="9">
    <source>
        <dbReference type="Pfam" id="PF00724"/>
    </source>
</evidence>
<dbReference type="InterPro" id="IPR013785">
    <property type="entry name" value="Aldolase_TIM"/>
</dbReference>